<evidence type="ECO:0000259" key="12">
    <source>
        <dbReference type="PROSITE" id="PS50262"/>
    </source>
</evidence>
<feature type="transmembrane region" description="Helical" evidence="11">
    <location>
        <begin position="49"/>
        <end position="72"/>
    </location>
</feature>
<dbReference type="InterPro" id="IPR000355">
    <property type="entry name" value="Chemokine_rcpt"/>
</dbReference>
<dbReference type="CDD" id="cd15176">
    <property type="entry name" value="7tmA_ACKR4_CCR11"/>
    <property type="match status" value="1"/>
</dbReference>
<proteinExistence type="inferred from homology"/>
<dbReference type="PRINTS" id="PR00237">
    <property type="entry name" value="GPCRRHODOPSN"/>
</dbReference>
<dbReference type="EMBL" id="JAACNH010000005">
    <property type="protein sequence ID" value="KAG8442833.1"/>
    <property type="molecule type" value="Genomic_DNA"/>
</dbReference>
<evidence type="ECO:0000256" key="7">
    <source>
        <dbReference type="ARBA" id="ARBA00023170"/>
    </source>
</evidence>
<accession>A0A8T2JGZ2</accession>
<evidence type="ECO:0000256" key="11">
    <source>
        <dbReference type="SAM" id="Phobius"/>
    </source>
</evidence>
<evidence type="ECO:0000256" key="10">
    <source>
        <dbReference type="RuleBase" id="RU000688"/>
    </source>
</evidence>
<dbReference type="PANTHER" id="PTHR10489:SF733">
    <property type="entry name" value="ATYPICAL CHEMOKINE RECEPTOR 4"/>
    <property type="match status" value="1"/>
</dbReference>
<keyword evidence="2" id="KW-1003">Cell membrane</keyword>
<evidence type="ECO:0000313" key="14">
    <source>
        <dbReference type="Proteomes" id="UP000812440"/>
    </source>
</evidence>
<evidence type="ECO:0000256" key="2">
    <source>
        <dbReference type="ARBA" id="ARBA00022475"/>
    </source>
</evidence>
<dbReference type="GO" id="GO:0019722">
    <property type="term" value="P:calcium-mediated signaling"/>
    <property type="evidence" value="ECO:0007669"/>
    <property type="project" value="TreeGrafter"/>
</dbReference>
<dbReference type="FunFam" id="1.20.1070.10:FF:000035">
    <property type="entry name" value="C-C chemokine receptor type 6"/>
    <property type="match status" value="1"/>
</dbReference>
<dbReference type="InterPro" id="IPR000276">
    <property type="entry name" value="GPCR_Rhodpsn"/>
</dbReference>
<feature type="transmembrane region" description="Helical" evidence="11">
    <location>
        <begin position="297"/>
        <end position="316"/>
    </location>
</feature>
<sequence length="357" mass="40883">MEIQNNTASPKITTENYDEYGDETFDYDHYAELCEKSDVRTFAQIFLPAFYAVAFVVGVAGNSLVVAIYAYYKKIKTKTDVYLLHLAVADLLLLFTLPFWATDAAIGWQLGQFMCKITSALYTINFSSGMQFLACISVDRYFAVTRTPSQQNIGRKCLIICFFVWSTSILLSIPDLYFSTVKEHNSKYACLPEYPKDTVKQTTVLIQILDIVFCFLLPFFIMLFCYSSIARTVLRTSNIKRAKSLKVLLAVVSVFLITQLPYNIVKFWRAIDLIYALITNCSMSRTFDIMIQVTESLALFHCALNPILYAFMGTTLKSYIMKTVKRCGSWRRQGLQSTEEYSMHSENHVEETRSFSI</sequence>
<dbReference type="GO" id="GO:0060326">
    <property type="term" value="P:cell chemotaxis"/>
    <property type="evidence" value="ECO:0007669"/>
    <property type="project" value="TreeGrafter"/>
</dbReference>
<dbReference type="GO" id="GO:0007204">
    <property type="term" value="P:positive regulation of cytosolic calcium ion concentration"/>
    <property type="evidence" value="ECO:0007669"/>
    <property type="project" value="TreeGrafter"/>
</dbReference>
<dbReference type="InterPro" id="IPR050119">
    <property type="entry name" value="CCR1-9-like"/>
</dbReference>
<keyword evidence="5 10" id="KW-0297">G-protein coupled receptor</keyword>
<feature type="domain" description="G-protein coupled receptors family 1 profile" evidence="12">
    <location>
        <begin position="61"/>
        <end position="309"/>
    </location>
</feature>
<evidence type="ECO:0000256" key="4">
    <source>
        <dbReference type="ARBA" id="ARBA00022989"/>
    </source>
</evidence>
<keyword evidence="4 11" id="KW-1133">Transmembrane helix</keyword>
<dbReference type="PRINTS" id="PR00657">
    <property type="entry name" value="CCCHEMOKINER"/>
</dbReference>
<feature type="transmembrane region" description="Helical" evidence="11">
    <location>
        <begin position="158"/>
        <end position="178"/>
    </location>
</feature>
<feature type="transmembrane region" description="Helical" evidence="11">
    <location>
        <begin position="120"/>
        <end position="138"/>
    </location>
</feature>
<dbReference type="GO" id="GO:0009897">
    <property type="term" value="C:external side of plasma membrane"/>
    <property type="evidence" value="ECO:0007669"/>
    <property type="project" value="TreeGrafter"/>
</dbReference>
<feature type="transmembrane region" description="Helical" evidence="11">
    <location>
        <begin position="204"/>
        <end position="226"/>
    </location>
</feature>
<dbReference type="PRINTS" id="PR01558">
    <property type="entry name" value="CHEMOKINER11"/>
</dbReference>
<dbReference type="InterPro" id="IPR017452">
    <property type="entry name" value="GPCR_Rhodpsn_7TM"/>
</dbReference>
<feature type="transmembrane region" description="Helical" evidence="11">
    <location>
        <begin position="81"/>
        <end position="100"/>
    </location>
</feature>
<evidence type="ECO:0000256" key="8">
    <source>
        <dbReference type="ARBA" id="ARBA00023180"/>
    </source>
</evidence>
<evidence type="ECO:0000256" key="6">
    <source>
        <dbReference type="ARBA" id="ARBA00023136"/>
    </source>
</evidence>
<dbReference type="OrthoDB" id="9874829at2759"/>
<dbReference type="InterPro" id="IPR005383">
    <property type="entry name" value="ACKR4"/>
</dbReference>
<keyword evidence="3 10" id="KW-0812">Transmembrane</keyword>
<evidence type="ECO:0000256" key="3">
    <source>
        <dbReference type="ARBA" id="ARBA00022692"/>
    </source>
</evidence>
<dbReference type="GO" id="GO:0006955">
    <property type="term" value="P:immune response"/>
    <property type="evidence" value="ECO:0007669"/>
    <property type="project" value="TreeGrafter"/>
</dbReference>
<comment type="similarity">
    <text evidence="10">Belongs to the G-protein coupled receptor 1 family.</text>
</comment>
<dbReference type="PANTHER" id="PTHR10489">
    <property type="entry name" value="CELL ADHESION MOLECULE"/>
    <property type="match status" value="1"/>
</dbReference>
<keyword evidence="6 11" id="KW-0472">Membrane</keyword>
<keyword evidence="8" id="KW-0325">Glycoprotein</keyword>
<dbReference type="Pfam" id="PF00001">
    <property type="entry name" value="7tm_1"/>
    <property type="match status" value="1"/>
</dbReference>
<gene>
    <name evidence="13" type="ORF">GDO86_011589</name>
</gene>
<comment type="subcellular location">
    <subcellularLocation>
        <location evidence="1">Cell membrane</location>
        <topology evidence="1">Multi-pass membrane protein</topology>
    </subcellularLocation>
</comment>
<feature type="transmembrane region" description="Helical" evidence="11">
    <location>
        <begin position="247"/>
        <end position="265"/>
    </location>
</feature>
<dbReference type="SUPFAM" id="SSF81321">
    <property type="entry name" value="Family A G protein-coupled receptor-like"/>
    <property type="match status" value="1"/>
</dbReference>
<dbReference type="GO" id="GO:0019957">
    <property type="term" value="F:C-C chemokine binding"/>
    <property type="evidence" value="ECO:0007669"/>
    <property type="project" value="TreeGrafter"/>
</dbReference>
<evidence type="ECO:0000256" key="5">
    <source>
        <dbReference type="ARBA" id="ARBA00023040"/>
    </source>
</evidence>
<reference evidence="13" key="1">
    <citation type="thesis" date="2020" institute="ProQuest LLC" country="789 East Eisenhower Parkway, Ann Arbor, MI, USA">
        <title>Comparative Genomics and Chromosome Evolution.</title>
        <authorList>
            <person name="Mudd A.B."/>
        </authorList>
    </citation>
    <scope>NUCLEOTIDE SEQUENCE</scope>
    <source>
        <strain evidence="13">Female2</strain>
        <tissue evidence="13">Blood</tissue>
    </source>
</reference>
<dbReference type="PROSITE" id="PS50262">
    <property type="entry name" value="G_PROTEIN_RECEP_F1_2"/>
    <property type="match status" value="1"/>
</dbReference>
<keyword evidence="14" id="KW-1185">Reference proteome</keyword>
<keyword evidence="7 10" id="KW-0675">Receptor</keyword>
<name>A0A8T2JGZ2_9PIPI</name>
<dbReference type="Gene3D" id="1.20.1070.10">
    <property type="entry name" value="Rhodopsin 7-helix transmembrane proteins"/>
    <property type="match status" value="1"/>
</dbReference>
<dbReference type="GO" id="GO:0005044">
    <property type="term" value="F:scavenger receptor activity"/>
    <property type="evidence" value="ECO:0007669"/>
    <property type="project" value="InterPro"/>
</dbReference>
<evidence type="ECO:0000256" key="9">
    <source>
        <dbReference type="ARBA" id="ARBA00023224"/>
    </source>
</evidence>
<keyword evidence="9 10" id="KW-0807">Transducer</keyword>
<dbReference type="AlphaFoldDB" id="A0A8T2JGZ2"/>
<dbReference type="Proteomes" id="UP000812440">
    <property type="component" value="Chromosome 6"/>
</dbReference>
<evidence type="ECO:0000256" key="1">
    <source>
        <dbReference type="ARBA" id="ARBA00004651"/>
    </source>
</evidence>
<organism evidence="13 14">
    <name type="scientific">Hymenochirus boettgeri</name>
    <name type="common">Congo dwarf clawed frog</name>
    <dbReference type="NCBI Taxonomy" id="247094"/>
    <lineage>
        <taxon>Eukaryota</taxon>
        <taxon>Metazoa</taxon>
        <taxon>Chordata</taxon>
        <taxon>Craniata</taxon>
        <taxon>Vertebrata</taxon>
        <taxon>Euteleostomi</taxon>
        <taxon>Amphibia</taxon>
        <taxon>Batrachia</taxon>
        <taxon>Anura</taxon>
        <taxon>Pipoidea</taxon>
        <taxon>Pipidae</taxon>
        <taxon>Pipinae</taxon>
        <taxon>Hymenochirus</taxon>
    </lineage>
</organism>
<evidence type="ECO:0000313" key="13">
    <source>
        <dbReference type="EMBL" id="KAG8442833.1"/>
    </source>
</evidence>
<dbReference type="PROSITE" id="PS00237">
    <property type="entry name" value="G_PROTEIN_RECEP_F1_1"/>
    <property type="match status" value="1"/>
</dbReference>
<protein>
    <recommendedName>
        <fullName evidence="12">G-protein coupled receptors family 1 profile domain-containing protein</fullName>
    </recommendedName>
</protein>
<dbReference type="GO" id="GO:0016493">
    <property type="term" value="F:C-C chemokine receptor activity"/>
    <property type="evidence" value="ECO:0007669"/>
    <property type="project" value="TreeGrafter"/>
</dbReference>
<comment type="caution">
    <text evidence="13">The sequence shown here is derived from an EMBL/GenBank/DDBJ whole genome shotgun (WGS) entry which is preliminary data.</text>
</comment>